<evidence type="ECO:0000313" key="6">
    <source>
        <dbReference type="Proteomes" id="UP000005222"/>
    </source>
</evidence>
<evidence type="ECO:0000256" key="2">
    <source>
        <dbReference type="ARBA" id="ARBA00022801"/>
    </source>
</evidence>
<dbReference type="CDD" id="cd00077">
    <property type="entry name" value="HDc"/>
    <property type="match status" value="1"/>
</dbReference>
<dbReference type="InterPro" id="IPR002073">
    <property type="entry name" value="PDEase_catalytic_dom"/>
</dbReference>
<dbReference type="SUPFAM" id="SSF109604">
    <property type="entry name" value="HD-domain/PDEase-like"/>
    <property type="match status" value="1"/>
</dbReference>
<dbReference type="GO" id="GO:0007165">
    <property type="term" value="P:signal transduction"/>
    <property type="evidence" value="ECO:0007669"/>
    <property type="project" value="InterPro"/>
</dbReference>
<dbReference type="InterPro" id="IPR003607">
    <property type="entry name" value="HD/PDEase_dom"/>
</dbReference>
<dbReference type="Pfam" id="PF00233">
    <property type="entry name" value="PDEase_I"/>
    <property type="match status" value="1"/>
</dbReference>
<dbReference type="EC" id="3.1.4.-" evidence="3"/>
<dbReference type="InterPro" id="IPR036971">
    <property type="entry name" value="PDEase_catalytic_dom_sf"/>
</dbReference>
<dbReference type="FunCoup" id="G8YUS7">
    <property type="interactions" value="196"/>
</dbReference>
<evidence type="ECO:0000259" key="4">
    <source>
        <dbReference type="PROSITE" id="PS51845"/>
    </source>
</evidence>
<dbReference type="HOGENOM" id="CLU_028903_0_0_1"/>
<dbReference type="EMBL" id="FO082059">
    <property type="protein sequence ID" value="CCE72610.1"/>
    <property type="molecule type" value="Genomic_DNA"/>
</dbReference>
<keyword evidence="6" id="KW-1185">Reference proteome</keyword>
<dbReference type="InParanoid" id="G8YUS7"/>
<sequence>MTEVLRLRYRRSERKQTEISGYDNLEKSEERMFGRFGELIEFLYRKGNSEEDSAHATVVVVDESRKRDGNTLDGLPYEDKKALLRFFFGHLNMIVVSYEDLNHPDIVKDINRISRCVEMMSVTRSGRVATWTGAGKCCAQSSVHCDSVMPISPQPLNETPKEQANLDCQGSAVIDVVQSMTSMLRTTLGQMELTFERRQHFYRLITQEIDFLRILSNSSRSHLSRLCHAVGQWSFPAHELSNDDLVYCVFLMLKFSLDYYVSECSSDIPQGLHIPSSNELLALIFTVRDTYNNGNPFHNFRHAADVLQACFYYLVRLKCLPSFEQLAADPNGEEMNVFTYTFDNKEPTILVPKADQGDSSRGVSSSGAEQKLEDDLKTLSHLKPLQSFSLLLAALGHDVGHPGVTNAFLTKYNTPTSMLYNDRSVLESFHACVFVNRILLVAWPDLLTVVVEEESKYTVRNLIVSSILATDMAEHFDYVRQLTCYKSFHNKKLCQGSNHLDYVKLTTSLLIKCADISNVTRPLRVSSQWALVLAREFDEIAHMESVLSASLQHVSIPTIYPKIPYQVEDVLRVRPDLRNGQIFFIDTFAESLFGSVSDAWPQLTYTKDIIYSNKSFWINFS</sequence>
<dbReference type="OMA" id="FISHFAD"/>
<dbReference type="GO" id="GO:0046872">
    <property type="term" value="F:metal ion binding"/>
    <property type="evidence" value="ECO:0007669"/>
    <property type="project" value="UniProtKB-KW"/>
</dbReference>
<dbReference type="PROSITE" id="PS51845">
    <property type="entry name" value="PDEASE_I_2"/>
    <property type="match status" value="1"/>
</dbReference>
<keyword evidence="1 3" id="KW-0479">Metal-binding</keyword>
<name>G8YUS7_PICSO</name>
<dbReference type="Gene3D" id="1.10.1300.10">
    <property type="entry name" value="3'5'-cyclic nucleotide phosphodiesterase, catalytic domain"/>
    <property type="match status" value="1"/>
</dbReference>
<dbReference type="OrthoDB" id="546632at2759"/>
<evidence type="ECO:0000313" key="5">
    <source>
        <dbReference type="EMBL" id="CCE72610.1"/>
    </source>
</evidence>
<dbReference type="STRING" id="559304.G8YUS7"/>
<dbReference type="GO" id="GO:0004114">
    <property type="term" value="F:3',5'-cyclic-nucleotide phosphodiesterase activity"/>
    <property type="evidence" value="ECO:0007669"/>
    <property type="project" value="InterPro"/>
</dbReference>
<dbReference type="PANTHER" id="PTHR11347">
    <property type="entry name" value="CYCLIC NUCLEOTIDE PHOSPHODIESTERASE"/>
    <property type="match status" value="1"/>
</dbReference>
<dbReference type="Proteomes" id="UP000005222">
    <property type="component" value="Chromosome A"/>
</dbReference>
<dbReference type="AlphaFoldDB" id="G8YUS7"/>
<comment type="similarity">
    <text evidence="3">Belongs to the cyclic nucleotide phosphodiesterase family.</text>
</comment>
<accession>G8YUS7</accession>
<proteinExistence type="inferred from homology"/>
<dbReference type="InterPro" id="IPR023174">
    <property type="entry name" value="PDEase_CS"/>
</dbReference>
<organism evidence="5 6">
    <name type="scientific">Pichia sorbitophila (strain ATCC MYA-4447 / BCRC 22081 / CBS 7064 / NBRC 10061 / NRRL Y-12695)</name>
    <name type="common">Hybrid yeast</name>
    <dbReference type="NCBI Taxonomy" id="559304"/>
    <lineage>
        <taxon>Eukaryota</taxon>
        <taxon>Fungi</taxon>
        <taxon>Dikarya</taxon>
        <taxon>Ascomycota</taxon>
        <taxon>Saccharomycotina</taxon>
        <taxon>Pichiomycetes</taxon>
        <taxon>Debaryomycetaceae</taxon>
        <taxon>Millerozyma</taxon>
    </lineage>
</organism>
<gene>
    <name evidence="5" type="primary">Piso0_000197</name>
    <name evidence="5" type="ORF">GNLVRS01_PISO0A04070g</name>
</gene>
<feature type="domain" description="PDEase" evidence="4">
    <location>
        <begin position="207"/>
        <end position="621"/>
    </location>
</feature>
<dbReference type="eggNOG" id="KOG3689">
    <property type="taxonomic scope" value="Eukaryota"/>
</dbReference>
<keyword evidence="2 3" id="KW-0378">Hydrolase</keyword>
<evidence type="ECO:0000256" key="1">
    <source>
        <dbReference type="ARBA" id="ARBA00022723"/>
    </source>
</evidence>
<reference evidence="5 6" key="1">
    <citation type="journal article" date="2012" name="G3 (Bethesda)">
        <title>Pichia sorbitophila, an interspecies yeast hybrid reveals early steps of genome resolution following polyploidization.</title>
        <authorList>
            <person name="Leh Louis V."/>
            <person name="Despons L."/>
            <person name="Friedrich A."/>
            <person name="Martin T."/>
            <person name="Durrens P."/>
            <person name="Casaregola S."/>
            <person name="Neuveglise C."/>
            <person name="Fairhead C."/>
            <person name="Marck C."/>
            <person name="Cruz J.A."/>
            <person name="Straub M.L."/>
            <person name="Kugler V."/>
            <person name="Sacerdot C."/>
            <person name="Uzunov Z."/>
            <person name="Thierry A."/>
            <person name="Weiss S."/>
            <person name="Bleykasten C."/>
            <person name="De Montigny J."/>
            <person name="Jacques N."/>
            <person name="Jung P."/>
            <person name="Lemaire M."/>
            <person name="Mallet S."/>
            <person name="Morel G."/>
            <person name="Richard G.F."/>
            <person name="Sarkar A."/>
            <person name="Savel G."/>
            <person name="Schacherer J."/>
            <person name="Seret M.L."/>
            <person name="Talla E."/>
            <person name="Samson G."/>
            <person name="Jubin C."/>
            <person name="Poulain J."/>
            <person name="Vacherie B."/>
            <person name="Barbe V."/>
            <person name="Pelletier E."/>
            <person name="Sherman D.J."/>
            <person name="Westhof E."/>
            <person name="Weissenbach J."/>
            <person name="Baret P.V."/>
            <person name="Wincker P."/>
            <person name="Gaillardin C."/>
            <person name="Dujon B."/>
            <person name="Souciet J.L."/>
        </authorList>
    </citation>
    <scope>NUCLEOTIDE SEQUENCE [LARGE SCALE GENOMIC DNA]</scope>
    <source>
        <strain evidence="6">ATCC MYA-4447 / BCRC 22081 / CBS 7064 / NBRC 10061 / NRRL Y-12695</strain>
    </source>
</reference>
<dbReference type="PROSITE" id="PS00126">
    <property type="entry name" value="PDEASE_I_1"/>
    <property type="match status" value="1"/>
</dbReference>
<dbReference type="SMART" id="SM00471">
    <property type="entry name" value="HDc"/>
    <property type="match status" value="1"/>
</dbReference>
<comment type="cofactor">
    <cofactor evidence="3">
        <name>a divalent metal cation</name>
        <dbReference type="ChEBI" id="CHEBI:60240"/>
    </cofactor>
    <text evidence="3">Binds 2 divalent metal cations per subunit. Site 1 may preferentially bind zinc ions, while site 2 has a preference for magnesium and/or manganese ions.</text>
</comment>
<protein>
    <recommendedName>
        <fullName evidence="3">Phosphodiesterase</fullName>
        <ecNumber evidence="3">3.1.4.-</ecNumber>
    </recommendedName>
</protein>
<evidence type="ECO:0000256" key="3">
    <source>
        <dbReference type="RuleBase" id="RU363067"/>
    </source>
</evidence>